<dbReference type="Proteomes" id="UP000055014">
    <property type="component" value="Unassembled WGS sequence"/>
</dbReference>
<evidence type="ECO:0000256" key="1">
    <source>
        <dbReference type="SAM" id="Phobius"/>
    </source>
</evidence>
<keyword evidence="1" id="KW-0472">Membrane</keyword>
<feature type="transmembrane region" description="Helical" evidence="1">
    <location>
        <begin position="139"/>
        <end position="160"/>
    </location>
</feature>
<dbReference type="EMBL" id="DQBS01000062">
    <property type="protein sequence ID" value="HCO69451.1"/>
    <property type="molecule type" value="Genomic_DNA"/>
</dbReference>
<sequence length="183" mass="20497">MKKVTVFYLVCAAILFILNFAKGSYSQPVFFFMPLIIAADYLIIMGVPGKSRSKEISGFLENVQSILTLRSTFEESTKGKIIDSENLKNLEEVVSSLEEKLRKPSELQRRLYLFSAYAAPLFPLAVMLSSVLIQRRTEIVAGLFSYAASVIIVVLSRRAFSTLEKTIEKLSGEIKKAVDDITQ</sequence>
<protein>
    <recommendedName>
        <fullName evidence="8">Type II secretion system protein GspF domain-containing protein</fullName>
    </recommendedName>
</protein>
<organism evidence="3 5">
    <name type="scientific">Mesotoga infera</name>
    <dbReference type="NCBI Taxonomy" id="1236046"/>
    <lineage>
        <taxon>Bacteria</taxon>
        <taxon>Thermotogati</taxon>
        <taxon>Thermotogota</taxon>
        <taxon>Thermotogae</taxon>
        <taxon>Kosmotogales</taxon>
        <taxon>Kosmotogaceae</taxon>
        <taxon>Mesotoga</taxon>
    </lineage>
</organism>
<name>A0A101H0S3_9BACT</name>
<feature type="transmembrane region" description="Helical" evidence="1">
    <location>
        <begin position="30"/>
        <end position="47"/>
    </location>
</feature>
<evidence type="ECO:0008006" key="8">
    <source>
        <dbReference type="Google" id="ProtNLM"/>
    </source>
</evidence>
<evidence type="ECO:0000313" key="7">
    <source>
        <dbReference type="Proteomes" id="UP000264215"/>
    </source>
</evidence>
<reference evidence="3" key="1">
    <citation type="journal article" date="2015" name="MBio">
        <title>Genome-resolved metagenomic analysis reveals roles for candidate phyla and other microbial community members in biogeochemical transformations in oil reservoirs.</title>
        <authorList>
            <person name="Hu P."/>
            <person name="Tom L."/>
            <person name="Singh A."/>
            <person name="Thomas B.C."/>
            <person name="Baker B.J."/>
            <person name="Piceno Y.M."/>
            <person name="Andersen G.L."/>
            <person name="Banfield J.F."/>
        </authorList>
    </citation>
    <scope>NUCLEOTIDE SEQUENCE [LARGE SCALE GENOMIC DNA]</scope>
    <source>
        <strain evidence="3">46_47</strain>
        <strain evidence="4">46_70</strain>
    </source>
</reference>
<evidence type="ECO:0000313" key="2">
    <source>
        <dbReference type="EMBL" id="HCO69451.1"/>
    </source>
</evidence>
<evidence type="ECO:0000313" key="4">
    <source>
        <dbReference type="EMBL" id="KUK90298.1"/>
    </source>
</evidence>
<gene>
    <name evidence="2" type="ORF">DIT26_02520</name>
    <name evidence="3" type="ORF">XD86_0705</name>
    <name evidence="4" type="ORF">XE02_0599</name>
</gene>
<keyword evidence="1" id="KW-0812">Transmembrane</keyword>
<evidence type="ECO:0000313" key="5">
    <source>
        <dbReference type="Proteomes" id="UP000054260"/>
    </source>
</evidence>
<dbReference type="Proteomes" id="UP000264215">
    <property type="component" value="Unassembled WGS sequence"/>
</dbReference>
<evidence type="ECO:0000313" key="3">
    <source>
        <dbReference type="EMBL" id="KUK67605.1"/>
    </source>
</evidence>
<dbReference type="AlphaFoldDB" id="A0A101H0S3"/>
<reference evidence="2 7" key="3">
    <citation type="journal article" date="2018" name="Nat. Biotechnol.">
        <title>A standardized bacterial taxonomy based on genome phylogeny substantially revises the tree of life.</title>
        <authorList>
            <person name="Parks D.H."/>
            <person name="Chuvochina M."/>
            <person name="Waite D.W."/>
            <person name="Rinke C."/>
            <person name="Skarshewski A."/>
            <person name="Chaumeil P.A."/>
            <person name="Hugenholtz P."/>
        </authorList>
    </citation>
    <scope>NUCLEOTIDE SEQUENCE [LARGE SCALE GENOMIC DNA]</scope>
    <source>
        <strain evidence="2">UBA9905</strain>
    </source>
</reference>
<dbReference type="EMBL" id="LGGH01000089">
    <property type="protein sequence ID" value="KUK67605.1"/>
    <property type="molecule type" value="Genomic_DNA"/>
</dbReference>
<dbReference type="EMBL" id="LGGW01000041">
    <property type="protein sequence ID" value="KUK90298.1"/>
    <property type="molecule type" value="Genomic_DNA"/>
</dbReference>
<dbReference type="Proteomes" id="UP000054260">
    <property type="component" value="Unassembled WGS sequence"/>
</dbReference>
<feature type="transmembrane region" description="Helical" evidence="1">
    <location>
        <begin position="111"/>
        <end position="133"/>
    </location>
</feature>
<accession>A0A101H0S3</accession>
<dbReference type="PATRIC" id="fig|1236046.5.peg.121"/>
<reference evidence="5 6" key="2">
    <citation type="journal article" date="2015" name="MBio">
        <title>Genome-Resolved Metagenomic Analysis Reveals Roles for Candidate Phyla and Other Microbial Community Members in Biogeochemical Transformations in Oil Reservoirs.</title>
        <authorList>
            <person name="Hu P."/>
            <person name="Tom L."/>
            <person name="Singh A."/>
            <person name="Thomas B.C."/>
            <person name="Baker B.J."/>
            <person name="Piceno Y.M."/>
            <person name="Andersen G.L."/>
            <person name="Banfield J.F."/>
        </authorList>
    </citation>
    <scope>NUCLEOTIDE SEQUENCE [LARGE SCALE GENOMIC DNA]</scope>
</reference>
<evidence type="ECO:0000313" key="6">
    <source>
        <dbReference type="Proteomes" id="UP000055014"/>
    </source>
</evidence>
<comment type="caution">
    <text evidence="3">The sequence shown here is derived from an EMBL/GenBank/DDBJ whole genome shotgun (WGS) entry which is preliminary data.</text>
</comment>
<proteinExistence type="predicted"/>
<keyword evidence="1" id="KW-1133">Transmembrane helix</keyword>